<dbReference type="GO" id="GO:0008360">
    <property type="term" value="P:regulation of cell shape"/>
    <property type="evidence" value="ECO:0007669"/>
    <property type="project" value="UniProtKB-KW"/>
</dbReference>
<feature type="binding site" evidence="24">
    <location>
        <position position="137"/>
    </location>
    <ligand>
        <name>ATP</name>
        <dbReference type="ChEBI" id="CHEBI:30616"/>
    </ligand>
</feature>
<evidence type="ECO:0000256" key="6">
    <source>
        <dbReference type="ARBA" id="ARBA00012216"/>
    </source>
</evidence>
<dbReference type="FunFam" id="3.30.470.20:FF:000008">
    <property type="entry name" value="D-alanine--D-alanine ligase"/>
    <property type="match status" value="1"/>
</dbReference>
<dbReference type="OrthoDB" id="9813261at2"/>
<keyword evidence="10 24" id="KW-0547">Nucleotide-binding</keyword>
<keyword evidence="11 26" id="KW-0067">ATP-binding</keyword>
<evidence type="ECO:0000256" key="13">
    <source>
        <dbReference type="ARBA" id="ARBA00022960"/>
    </source>
</evidence>
<dbReference type="Gene3D" id="3.30.1490.20">
    <property type="entry name" value="ATP-grasp fold, A domain"/>
    <property type="match status" value="1"/>
</dbReference>
<feature type="binding site" evidence="24">
    <location>
        <begin position="220"/>
        <end position="227"/>
    </location>
    <ligand>
        <name>ATP</name>
        <dbReference type="ChEBI" id="CHEBI:30616"/>
    </ligand>
</feature>
<evidence type="ECO:0000256" key="5">
    <source>
        <dbReference type="ARBA" id="ARBA00010871"/>
    </source>
</evidence>
<dbReference type="GO" id="GO:0005524">
    <property type="term" value="F:ATP binding"/>
    <property type="evidence" value="ECO:0007669"/>
    <property type="project" value="UniProtKB-UniRule"/>
</dbReference>
<feature type="active site" evidence="23">
    <location>
        <position position="16"/>
    </location>
</feature>
<evidence type="ECO:0000256" key="14">
    <source>
        <dbReference type="ARBA" id="ARBA00022984"/>
    </source>
</evidence>
<keyword evidence="12 25" id="KW-0460">Magnesium</keyword>
<dbReference type="Gene3D" id="3.30.470.20">
    <property type="entry name" value="ATP-grasp fold, B domain"/>
    <property type="match status" value="1"/>
</dbReference>
<keyword evidence="14 22" id="KW-0573">Peptidoglycan synthesis</keyword>
<dbReference type="InterPro" id="IPR005905">
    <property type="entry name" value="D_ala_D_ala"/>
</dbReference>
<keyword evidence="7 22" id="KW-0963">Cytoplasm</keyword>
<dbReference type="PROSITE" id="PS00843">
    <property type="entry name" value="DALA_DALA_LIGASE_1"/>
    <property type="match status" value="1"/>
</dbReference>
<evidence type="ECO:0000256" key="12">
    <source>
        <dbReference type="ARBA" id="ARBA00022842"/>
    </source>
</evidence>
<feature type="binding site" evidence="25">
    <location>
        <position position="317"/>
    </location>
    <ligand>
        <name>Mg(2+)</name>
        <dbReference type="ChEBI" id="CHEBI:18420"/>
        <label>2</label>
    </ligand>
</feature>
<dbReference type="AlphaFoldDB" id="A0A0U9HHM6"/>
<dbReference type="Pfam" id="PF01820">
    <property type="entry name" value="Dala_Dala_lig_N"/>
    <property type="match status" value="1"/>
</dbReference>
<dbReference type="PANTHER" id="PTHR23132">
    <property type="entry name" value="D-ALANINE--D-ALANINE LIGASE"/>
    <property type="match status" value="1"/>
</dbReference>
<dbReference type="EC" id="6.3.2.4" evidence="6 22"/>
<proteinExistence type="inferred from homology"/>
<organism evidence="28">
    <name type="scientific">Tepidanaerobacter syntrophicus</name>
    <dbReference type="NCBI Taxonomy" id="224999"/>
    <lineage>
        <taxon>Bacteria</taxon>
        <taxon>Bacillati</taxon>
        <taxon>Bacillota</taxon>
        <taxon>Clostridia</taxon>
        <taxon>Thermosediminibacterales</taxon>
        <taxon>Tepidanaerobacteraceae</taxon>
        <taxon>Tepidanaerobacter</taxon>
    </lineage>
</organism>
<evidence type="ECO:0000256" key="22">
    <source>
        <dbReference type="HAMAP-Rule" id="MF_00047"/>
    </source>
</evidence>
<dbReference type="UniPathway" id="UPA00219"/>
<accession>A0A0U9HHM6</accession>
<dbReference type="InterPro" id="IPR013815">
    <property type="entry name" value="ATP_grasp_subdomain_1"/>
</dbReference>
<feature type="domain" description="ATP-grasp" evidence="27">
    <location>
        <begin position="141"/>
        <end position="348"/>
    </location>
</feature>
<dbReference type="STRING" id="224999.GCA_001485475_01429"/>
<dbReference type="FunFam" id="3.30.1490.20:FF:000007">
    <property type="entry name" value="D-alanine--D-alanine ligase"/>
    <property type="match status" value="1"/>
</dbReference>
<dbReference type="RefSeq" id="WP_059032798.1">
    <property type="nucleotide sequence ID" value="NZ_DF977001.1"/>
</dbReference>
<evidence type="ECO:0000256" key="23">
    <source>
        <dbReference type="PIRSR" id="PIRSR039102-1"/>
    </source>
</evidence>
<evidence type="ECO:0000256" key="1">
    <source>
        <dbReference type="ARBA" id="ARBA00001936"/>
    </source>
</evidence>
<protein>
    <recommendedName>
        <fullName evidence="19 22">D-alanine--D-alanine ligase</fullName>
        <ecNumber evidence="6 22">6.3.2.4</ecNumber>
    </recommendedName>
    <alternativeName>
        <fullName evidence="21 22">D-Ala-D-Ala ligase</fullName>
    </alternativeName>
    <alternativeName>
        <fullName evidence="20 22">D-alanylalanine synthetase</fullName>
    </alternativeName>
</protein>
<keyword evidence="8 22" id="KW-0436">Ligase</keyword>
<evidence type="ECO:0000259" key="27">
    <source>
        <dbReference type="PROSITE" id="PS50975"/>
    </source>
</evidence>
<dbReference type="InterPro" id="IPR011095">
    <property type="entry name" value="Dala_Dala_lig_C"/>
</dbReference>
<evidence type="ECO:0000256" key="10">
    <source>
        <dbReference type="ARBA" id="ARBA00022741"/>
    </source>
</evidence>
<comment type="subcellular location">
    <subcellularLocation>
        <location evidence="3 22">Cytoplasm</location>
    </subcellularLocation>
</comment>
<comment type="pathway">
    <text evidence="4 22">Cell wall biogenesis; peptidoglycan biosynthesis.</text>
</comment>
<evidence type="ECO:0000256" key="19">
    <source>
        <dbReference type="ARBA" id="ARBA00068427"/>
    </source>
</evidence>
<evidence type="ECO:0000256" key="11">
    <source>
        <dbReference type="ARBA" id="ARBA00022840"/>
    </source>
</evidence>
<feature type="binding site" evidence="24">
    <location>
        <begin position="190"/>
        <end position="191"/>
    </location>
    <ligand>
        <name>ATP</name>
        <dbReference type="ChEBI" id="CHEBI:30616"/>
    </ligand>
</feature>
<evidence type="ECO:0000313" key="29">
    <source>
        <dbReference type="Proteomes" id="UP000062160"/>
    </source>
</evidence>
<feature type="binding site" evidence="25">
    <location>
        <position position="315"/>
    </location>
    <ligand>
        <name>Mg(2+)</name>
        <dbReference type="ChEBI" id="CHEBI:18420"/>
        <label>2</label>
    </ligand>
</feature>
<evidence type="ECO:0000256" key="4">
    <source>
        <dbReference type="ARBA" id="ARBA00004752"/>
    </source>
</evidence>
<dbReference type="Gene3D" id="3.40.50.20">
    <property type="match status" value="1"/>
</dbReference>
<sequence>MQKLKVGIIFGGQSSEYEVSLMSCASVIKVMDKSKYEIMPIGINKHGNWKLFLGSIEKIENDTWQSEAIPVLLAPDPKYNCAIEINNGIEKRHYFDVAFPVLHGPRGEDGTVQSIFELMNVPYVSCGVASSAICMDKVFSKKILAQSNLPIVDYKVFYKNELKGKISDIISEIENSIGYPCFVKPANLGSSVGISKVSKRDELSDALFAAAKYDTKILVEKSVDAREIECAVLGNSDPKASLPGEILPSRDFYDYSAKYLDGDKSKLLLPAPLSSDLTTQVQELAIKAFKALDCSGMARVDFLMDKKTEKIYINELNTIPGFTKISMYPKMWETSGLSYKKLIDELICLALERHREKNELTLA</sequence>
<comment type="function">
    <text evidence="2 22">Cell wall formation.</text>
</comment>
<comment type="pathway">
    <text evidence="18">Glycan biosynthesis.</text>
</comment>
<dbReference type="NCBIfam" id="NF002378">
    <property type="entry name" value="PRK01372.1"/>
    <property type="match status" value="1"/>
</dbReference>
<evidence type="ECO:0000313" key="28">
    <source>
        <dbReference type="EMBL" id="GAQ25412.1"/>
    </source>
</evidence>
<dbReference type="InterPro" id="IPR011761">
    <property type="entry name" value="ATP-grasp"/>
</dbReference>
<dbReference type="GO" id="GO:0071555">
    <property type="term" value="P:cell wall organization"/>
    <property type="evidence" value="ECO:0007669"/>
    <property type="project" value="UniProtKB-KW"/>
</dbReference>
<dbReference type="PANTHER" id="PTHR23132:SF25">
    <property type="entry name" value="D-ALANINE--D-ALANINE LIGASE A"/>
    <property type="match status" value="1"/>
</dbReference>
<name>A0A0U9HHM6_9FIRM</name>
<evidence type="ECO:0000256" key="8">
    <source>
        <dbReference type="ARBA" id="ARBA00022598"/>
    </source>
</evidence>
<dbReference type="InterPro" id="IPR011127">
    <property type="entry name" value="Dala_Dala_lig_N"/>
</dbReference>
<dbReference type="SUPFAM" id="SSF52440">
    <property type="entry name" value="PreATP-grasp domain"/>
    <property type="match status" value="1"/>
</dbReference>
<dbReference type="PIRSF" id="PIRSF039102">
    <property type="entry name" value="Ddl/VanB"/>
    <property type="match status" value="1"/>
</dbReference>
<evidence type="ECO:0000256" key="20">
    <source>
        <dbReference type="ARBA" id="ARBA00076288"/>
    </source>
</evidence>
<evidence type="ECO:0000256" key="7">
    <source>
        <dbReference type="ARBA" id="ARBA00022490"/>
    </source>
</evidence>
<gene>
    <name evidence="22" type="primary">ddl</name>
    <name evidence="28" type="ORF">TSYNT_7435</name>
</gene>
<feature type="active site" evidence="23">
    <location>
        <position position="326"/>
    </location>
</feature>
<dbReference type="PROSITE" id="PS50975">
    <property type="entry name" value="ATP_GRASP"/>
    <property type="match status" value="1"/>
</dbReference>
<evidence type="ECO:0000256" key="9">
    <source>
        <dbReference type="ARBA" id="ARBA00022723"/>
    </source>
</evidence>
<evidence type="ECO:0000256" key="24">
    <source>
        <dbReference type="PIRSR" id="PIRSR039102-2"/>
    </source>
</evidence>
<evidence type="ECO:0000256" key="26">
    <source>
        <dbReference type="PROSITE-ProRule" id="PRU00409"/>
    </source>
</evidence>
<dbReference type="GO" id="GO:0005829">
    <property type="term" value="C:cytosol"/>
    <property type="evidence" value="ECO:0007669"/>
    <property type="project" value="TreeGrafter"/>
</dbReference>
<dbReference type="Proteomes" id="UP000062160">
    <property type="component" value="Unassembled WGS sequence"/>
</dbReference>
<keyword evidence="13 22" id="KW-0133">Cell shape</keyword>
<keyword evidence="16 22" id="KW-0961">Cell wall biogenesis/degradation</keyword>
<evidence type="ECO:0000256" key="17">
    <source>
        <dbReference type="ARBA" id="ARBA00047614"/>
    </source>
</evidence>
<comment type="catalytic activity">
    <reaction evidence="17 22">
        <text>2 D-alanine + ATP = D-alanyl-D-alanine + ADP + phosphate + H(+)</text>
        <dbReference type="Rhea" id="RHEA:11224"/>
        <dbReference type="ChEBI" id="CHEBI:15378"/>
        <dbReference type="ChEBI" id="CHEBI:30616"/>
        <dbReference type="ChEBI" id="CHEBI:43474"/>
        <dbReference type="ChEBI" id="CHEBI:57416"/>
        <dbReference type="ChEBI" id="CHEBI:57822"/>
        <dbReference type="ChEBI" id="CHEBI:456216"/>
        <dbReference type="EC" id="6.3.2.4"/>
    </reaction>
</comment>
<comment type="cofactor">
    <cofactor evidence="1">
        <name>Mn(2+)</name>
        <dbReference type="ChEBI" id="CHEBI:29035"/>
    </cofactor>
</comment>
<dbReference type="NCBIfam" id="TIGR01205">
    <property type="entry name" value="D_ala_D_alaTIGR"/>
    <property type="match status" value="1"/>
</dbReference>
<evidence type="ECO:0000256" key="25">
    <source>
        <dbReference type="PIRSR" id="PIRSR039102-3"/>
    </source>
</evidence>
<dbReference type="PROSITE" id="PS00844">
    <property type="entry name" value="DALA_DALA_LIGASE_2"/>
    <property type="match status" value="1"/>
</dbReference>
<evidence type="ECO:0000256" key="21">
    <source>
        <dbReference type="ARBA" id="ARBA00077154"/>
    </source>
</evidence>
<evidence type="ECO:0000256" key="3">
    <source>
        <dbReference type="ARBA" id="ARBA00004496"/>
    </source>
</evidence>
<reference evidence="28" key="1">
    <citation type="journal article" date="2016" name="Genome Announc.">
        <title>Draft Genome Sequence of the Syntrophic Lactate-Degrading Bacterium Tepidanaerobacter syntrophicus JLT.</title>
        <authorList>
            <person name="Matsuura N."/>
            <person name="Ohashi A."/>
            <person name="Tourlousse D.M."/>
            <person name="Sekiguchi Y."/>
        </authorList>
    </citation>
    <scope>NUCLEOTIDE SEQUENCE [LARGE SCALE GENOMIC DNA]</scope>
    <source>
        <strain evidence="28">JL</strain>
    </source>
</reference>
<dbReference type="GO" id="GO:0009252">
    <property type="term" value="P:peptidoglycan biosynthetic process"/>
    <property type="evidence" value="ECO:0007669"/>
    <property type="project" value="UniProtKB-UniRule"/>
</dbReference>
<keyword evidence="9 25" id="KW-0479">Metal-binding</keyword>
<dbReference type="Pfam" id="PF07478">
    <property type="entry name" value="Dala_Dala_lig_C"/>
    <property type="match status" value="1"/>
</dbReference>
<dbReference type="NCBIfam" id="NF002528">
    <property type="entry name" value="PRK01966.1-4"/>
    <property type="match status" value="1"/>
</dbReference>
<evidence type="ECO:0000256" key="16">
    <source>
        <dbReference type="ARBA" id="ARBA00023316"/>
    </source>
</evidence>
<feature type="binding site" evidence="25">
    <location>
        <position position="301"/>
    </location>
    <ligand>
        <name>Mg(2+)</name>
        <dbReference type="ChEBI" id="CHEBI:18420"/>
        <label>1</label>
    </ligand>
</feature>
<dbReference type="GO" id="GO:0046872">
    <property type="term" value="F:metal ion binding"/>
    <property type="evidence" value="ECO:0007669"/>
    <property type="project" value="UniProtKB-KW"/>
</dbReference>
<keyword evidence="15 25" id="KW-0464">Manganese</keyword>
<evidence type="ECO:0000256" key="18">
    <source>
        <dbReference type="ARBA" id="ARBA00060592"/>
    </source>
</evidence>
<keyword evidence="29" id="KW-1185">Reference proteome</keyword>
<dbReference type="InterPro" id="IPR000291">
    <property type="entry name" value="D-Ala_lig_Van_CS"/>
</dbReference>
<dbReference type="GO" id="GO:0008716">
    <property type="term" value="F:D-alanine-D-alanine ligase activity"/>
    <property type="evidence" value="ECO:0007669"/>
    <property type="project" value="UniProtKB-UniRule"/>
</dbReference>
<dbReference type="SUPFAM" id="SSF56059">
    <property type="entry name" value="Glutathione synthetase ATP-binding domain-like"/>
    <property type="match status" value="1"/>
</dbReference>
<feature type="active site" evidence="23">
    <location>
        <position position="190"/>
    </location>
</feature>
<feature type="binding site" evidence="24">
    <location>
        <begin position="182"/>
        <end position="184"/>
    </location>
    <ligand>
        <name>ATP</name>
        <dbReference type="ChEBI" id="CHEBI:30616"/>
    </ligand>
</feature>
<dbReference type="HAMAP" id="MF_00047">
    <property type="entry name" value="Dala_Dala_lig"/>
    <property type="match status" value="1"/>
</dbReference>
<comment type="similarity">
    <text evidence="5 22">Belongs to the D-alanine--D-alanine ligase family.</text>
</comment>
<feature type="binding site" evidence="24">
    <location>
        <begin position="314"/>
        <end position="315"/>
    </location>
    <ligand>
        <name>ATP</name>
        <dbReference type="ChEBI" id="CHEBI:30616"/>
    </ligand>
</feature>
<dbReference type="InterPro" id="IPR016185">
    <property type="entry name" value="PreATP-grasp_dom_sf"/>
</dbReference>
<comment type="cofactor">
    <cofactor evidence="25">
        <name>Mg(2+)</name>
        <dbReference type="ChEBI" id="CHEBI:18420"/>
    </cofactor>
    <cofactor evidence="25">
        <name>Mn(2+)</name>
        <dbReference type="ChEBI" id="CHEBI:29035"/>
    </cofactor>
    <text evidence="25">Binds 2 magnesium or manganese ions per subunit.</text>
</comment>
<feature type="binding site" evidence="25">
    <location>
        <position position="315"/>
    </location>
    <ligand>
        <name>Mg(2+)</name>
        <dbReference type="ChEBI" id="CHEBI:18420"/>
        <label>1</label>
    </ligand>
</feature>
<evidence type="ECO:0000256" key="15">
    <source>
        <dbReference type="ARBA" id="ARBA00023211"/>
    </source>
</evidence>
<evidence type="ECO:0000256" key="2">
    <source>
        <dbReference type="ARBA" id="ARBA00003921"/>
    </source>
</evidence>
<dbReference type="EMBL" id="DF977001">
    <property type="protein sequence ID" value="GAQ25412.1"/>
    <property type="molecule type" value="Genomic_DNA"/>
</dbReference>